<dbReference type="AlphaFoldDB" id="A0A561ULA9"/>
<keyword evidence="12" id="KW-1185">Reference proteome</keyword>
<sequence>MVGAGRLTTIGPVDQTVPRPPLLERLPPRAWSAALWCSTLVLAMEIGIRCPSAFHPLRWLWPVLAFLLAAPLLLARRRPVLALAATMAAGLGTVALGRSPWPWFLVVMNLLVLRLAAADLSRLRTVGPAVVVFAVELCGWRGANGSWSGSVHVAVPFASATAFCWAVGNSLRQRRDYAESRRVQAVQAERLRIARELHDMVAHSIGVIAIQSGAARLAVDDPSEVDKSLGAIETTSRETLAGLRRMLGGLRDAEADSAPGLADLSRLAETTAESGVRMDLRWRGHRRPLPPEVELSAFRIVQESVTNVVRHAGARHCWVSVEYGEAELAIEVLDDGRGGAVGGEPAGVGDGAFGIAGMRERVELLYGRFSAGPRPEGGFRVSARLPA</sequence>
<keyword evidence="7" id="KW-0067">ATP-binding</keyword>
<dbReference type="PANTHER" id="PTHR24421:SF10">
    <property type="entry name" value="NITRATE_NITRITE SENSOR PROTEIN NARQ"/>
    <property type="match status" value="1"/>
</dbReference>
<dbReference type="Proteomes" id="UP000317940">
    <property type="component" value="Unassembled WGS sequence"/>
</dbReference>
<dbReference type="Pfam" id="PF07730">
    <property type="entry name" value="HisKA_3"/>
    <property type="match status" value="1"/>
</dbReference>
<accession>A0A561ULA9</accession>
<dbReference type="OrthoDB" id="227596at2"/>
<dbReference type="CDD" id="cd16917">
    <property type="entry name" value="HATPase_UhpB-NarQ-NarX-like"/>
    <property type="match status" value="1"/>
</dbReference>
<comment type="catalytic activity">
    <reaction evidence="1">
        <text>ATP + protein L-histidine = ADP + protein N-phospho-L-histidine.</text>
        <dbReference type="EC" id="2.7.13.3"/>
    </reaction>
</comment>
<evidence type="ECO:0000256" key="1">
    <source>
        <dbReference type="ARBA" id="ARBA00000085"/>
    </source>
</evidence>
<dbReference type="InterPro" id="IPR011712">
    <property type="entry name" value="Sig_transdc_His_kin_sub3_dim/P"/>
</dbReference>
<keyword evidence="6 11" id="KW-0418">Kinase</keyword>
<keyword evidence="8" id="KW-0902">Two-component regulatory system</keyword>
<evidence type="ECO:0000256" key="3">
    <source>
        <dbReference type="ARBA" id="ARBA00022553"/>
    </source>
</evidence>
<dbReference type="InterPro" id="IPR036890">
    <property type="entry name" value="HATPase_C_sf"/>
</dbReference>
<organism evidence="11 12">
    <name type="scientific">Kitasatospora viridis</name>
    <dbReference type="NCBI Taxonomy" id="281105"/>
    <lineage>
        <taxon>Bacteria</taxon>
        <taxon>Bacillati</taxon>
        <taxon>Actinomycetota</taxon>
        <taxon>Actinomycetes</taxon>
        <taxon>Kitasatosporales</taxon>
        <taxon>Streptomycetaceae</taxon>
        <taxon>Kitasatospora</taxon>
    </lineage>
</organism>
<keyword evidence="5" id="KW-0547">Nucleotide-binding</keyword>
<dbReference type="PANTHER" id="PTHR24421">
    <property type="entry name" value="NITRATE/NITRITE SENSOR PROTEIN NARX-RELATED"/>
    <property type="match status" value="1"/>
</dbReference>
<dbReference type="GO" id="GO:0046983">
    <property type="term" value="F:protein dimerization activity"/>
    <property type="evidence" value="ECO:0007669"/>
    <property type="project" value="InterPro"/>
</dbReference>
<evidence type="ECO:0000259" key="9">
    <source>
        <dbReference type="Pfam" id="PF02518"/>
    </source>
</evidence>
<evidence type="ECO:0000256" key="7">
    <source>
        <dbReference type="ARBA" id="ARBA00022840"/>
    </source>
</evidence>
<dbReference type="Pfam" id="PF02518">
    <property type="entry name" value="HATPase_c"/>
    <property type="match status" value="1"/>
</dbReference>
<dbReference type="InterPro" id="IPR050482">
    <property type="entry name" value="Sensor_HK_TwoCompSys"/>
</dbReference>
<evidence type="ECO:0000313" key="12">
    <source>
        <dbReference type="Proteomes" id="UP000317940"/>
    </source>
</evidence>
<evidence type="ECO:0000256" key="6">
    <source>
        <dbReference type="ARBA" id="ARBA00022777"/>
    </source>
</evidence>
<evidence type="ECO:0000313" key="11">
    <source>
        <dbReference type="EMBL" id="TWG00152.1"/>
    </source>
</evidence>
<proteinExistence type="predicted"/>
<evidence type="ECO:0000256" key="8">
    <source>
        <dbReference type="ARBA" id="ARBA00023012"/>
    </source>
</evidence>
<feature type="domain" description="Histidine kinase/HSP90-like ATPase" evidence="9">
    <location>
        <begin position="294"/>
        <end position="386"/>
    </location>
</feature>
<dbReference type="Gene3D" id="3.30.565.10">
    <property type="entry name" value="Histidine kinase-like ATPase, C-terminal domain"/>
    <property type="match status" value="1"/>
</dbReference>
<evidence type="ECO:0000256" key="5">
    <source>
        <dbReference type="ARBA" id="ARBA00022741"/>
    </source>
</evidence>
<dbReference type="GO" id="GO:0000155">
    <property type="term" value="F:phosphorelay sensor kinase activity"/>
    <property type="evidence" value="ECO:0007669"/>
    <property type="project" value="InterPro"/>
</dbReference>
<dbReference type="EMBL" id="VIWT01000001">
    <property type="protein sequence ID" value="TWG00152.1"/>
    <property type="molecule type" value="Genomic_DNA"/>
</dbReference>
<comment type="caution">
    <text evidence="11">The sequence shown here is derived from an EMBL/GenBank/DDBJ whole genome shotgun (WGS) entry which is preliminary data.</text>
</comment>
<keyword evidence="3" id="KW-0597">Phosphoprotein</keyword>
<evidence type="ECO:0000256" key="4">
    <source>
        <dbReference type="ARBA" id="ARBA00022679"/>
    </source>
</evidence>
<dbReference type="SUPFAM" id="SSF55874">
    <property type="entry name" value="ATPase domain of HSP90 chaperone/DNA topoisomerase II/histidine kinase"/>
    <property type="match status" value="1"/>
</dbReference>
<gene>
    <name evidence="11" type="ORF">FHX73_114021</name>
</gene>
<dbReference type="EC" id="2.7.13.3" evidence="2"/>
<feature type="domain" description="Signal transduction histidine kinase subgroup 3 dimerisation and phosphoacceptor" evidence="10">
    <location>
        <begin position="189"/>
        <end position="253"/>
    </location>
</feature>
<evidence type="ECO:0000256" key="2">
    <source>
        <dbReference type="ARBA" id="ARBA00012438"/>
    </source>
</evidence>
<protein>
    <recommendedName>
        <fullName evidence="2">histidine kinase</fullName>
        <ecNumber evidence="2">2.7.13.3</ecNumber>
    </recommendedName>
</protein>
<dbReference type="Gene3D" id="1.20.5.1930">
    <property type="match status" value="1"/>
</dbReference>
<name>A0A561ULA9_9ACTN</name>
<keyword evidence="4" id="KW-0808">Transferase</keyword>
<dbReference type="InterPro" id="IPR003594">
    <property type="entry name" value="HATPase_dom"/>
</dbReference>
<dbReference type="GO" id="GO:0016020">
    <property type="term" value="C:membrane"/>
    <property type="evidence" value="ECO:0007669"/>
    <property type="project" value="InterPro"/>
</dbReference>
<evidence type="ECO:0000259" key="10">
    <source>
        <dbReference type="Pfam" id="PF07730"/>
    </source>
</evidence>
<reference evidence="11 12" key="1">
    <citation type="submission" date="2019-06" db="EMBL/GenBank/DDBJ databases">
        <title>Sequencing the genomes of 1000 actinobacteria strains.</title>
        <authorList>
            <person name="Klenk H.-P."/>
        </authorList>
    </citation>
    <scope>NUCLEOTIDE SEQUENCE [LARGE SCALE GENOMIC DNA]</scope>
    <source>
        <strain evidence="11 12">DSM 44826</strain>
    </source>
</reference>
<dbReference type="GO" id="GO:0005524">
    <property type="term" value="F:ATP binding"/>
    <property type="evidence" value="ECO:0007669"/>
    <property type="project" value="UniProtKB-KW"/>
</dbReference>